<organism evidence="1 2">
    <name type="scientific">Armillaria novae-zelandiae</name>
    <dbReference type="NCBI Taxonomy" id="153914"/>
    <lineage>
        <taxon>Eukaryota</taxon>
        <taxon>Fungi</taxon>
        <taxon>Dikarya</taxon>
        <taxon>Basidiomycota</taxon>
        <taxon>Agaricomycotina</taxon>
        <taxon>Agaricomycetes</taxon>
        <taxon>Agaricomycetidae</taxon>
        <taxon>Agaricales</taxon>
        <taxon>Marasmiineae</taxon>
        <taxon>Physalacriaceae</taxon>
        <taxon>Armillaria</taxon>
    </lineage>
</organism>
<gene>
    <name evidence="1" type="ORF">IW261DRAFT_1011631</name>
</gene>
<reference evidence="1" key="1">
    <citation type="submission" date="2023-06" db="EMBL/GenBank/DDBJ databases">
        <authorList>
            <consortium name="Lawrence Berkeley National Laboratory"/>
            <person name="Ahrendt S."/>
            <person name="Sahu N."/>
            <person name="Indic B."/>
            <person name="Wong-Bajracharya J."/>
            <person name="Merenyi Z."/>
            <person name="Ke H.-M."/>
            <person name="Monk M."/>
            <person name="Kocsube S."/>
            <person name="Drula E."/>
            <person name="Lipzen A."/>
            <person name="Balint B."/>
            <person name="Henrissat B."/>
            <person name="Andreopoulos B."/>
            <person name="Martin F.M."/>
            <person name="Harder C.B."/>
            <person name="Rigling D."/>
            <person name="Ford K.L."/>
            <person name="Foster G.D."/>
            <person name="Pangilinan J."/>
            <person name="Papanicolaou A."/>
            <person name="Barry K."/>
            <person name="LaButti K."/>
            <person name="Viragh M."/>
            <person name="Koriabine M."/>
            <person name="Yan M."/>
            <person name="Riley R."/>
            <person name="Champramary S."/>
            <person name="Plett K.L."/>
            <person name="Tsai I.J."/>
            <person name="Slot J."/>
            <person name="Sipos G."/>
            <person name="Plett J."/>
            <person name="Nagy L.G."/>
            <person name="Grigoriev I.V."/>
        </authorList>
    </citation>
    <scope>NUCLEOTIDE SEQUENCE</scope>
    <source>
        <strain evidence="1">ICMP 16352</strain>
    </source>
</reference>
<evidence type="ECO:0000313" key="1">
    <source>
        <dbReference type="EMBL" id="KAK0468827.1"/>
    </source>
</evidence>
<dbReference type="Proteomes" id="UP001175227">
    <property type="component" value="Unassembled WGS sequence"/>
</dbReference>
<accession>A0AA39NNC3</accession>
<name>A0AA39NNC3_9AGAR</name>
<comment type="caution">
    <text evidence="1">The sequence shown here is derived from an EMBL/GenBank/DDBJ whole genome shotgun (WGS) entry which is preliminary data.</text>
</comment>
<keyword evidence="2" id="KW-1185">Reference proteome</keyword>
<dbReference type="AlphaFoldDB" id="A0AA39NNC3"/>
<dbReference type="EMBL" id="JAUEPR010000065">
    <property type="protein sequence ID" value="KAK0468827.1"/>
    <property type="molecule type" value="Genomic_DNA"/>
</dbReference>
<protein>
    <submittedName>
        <fullName evidence="1">Uncharacterized protein</fullName>
    </submittedName>
</protein>
<sequence>MCIDIRIGMTKKGGRIGFTATRECVCQYSRRDDRAQIRQSPPTSGIAFAAGLAVGWRGVVLIVGERRILALMLQSPNVISKRLITVLFDPRKACRCPSNLQLYSGTLPDFQIHSDFVFPIRHLGRGPYRSRHRGRHFGSPSTFRSLAGTFGSTVLS</sequence>
<proteinExistence type="predicted"/>
<evidence type="ECO:0000313" key="2">
    <source>
        <dbReference type="Proteomes" id="UP001175227"/>
    </source>
</evidence>